<dbReference type="Gene3D" id="3.10.450.50">
    <property type="match status" value="1"/>
</dbReference>
<accession>A0A8H6RJE2</accession>
<dbReference type="SUPFAM" id="SSF54427">
    <property type="entry name" value="NTF2-like"/>
    <property type="match status" value="1"/>
</dbReference>
<protein>
    <recommendedName>
        <fullName evidence="3">SnoaL-like domain-containing protein</fullName>
    </recommendedName>
</protein>
<organism evidence="1 2">
    <name type="scientific">Pseudocercospora fuligena</name>
    <dbReference type="NCBI Taxonomy" id="685502"/>
    <lineage>
        <taxon>Eukaryota</taxon>
        <taxon>Fungi</taxon>
        <taxon>Dikarya</taxon>
        <taxon>Ascomycota</taxon>
        <taxon>Pezizomycotina</taxon>
        <taxon>Dothideomycetes</taxon>
        <taxon>Dothideomycetidae</taxon>
        <taxon>Mycosphaerellales</taxon>
        <taxon>Mycosphaerellaceae</taxon>
        <taxon>Pseudocercospora</taxon>
    </lineage>
</organism>
<dbReference type="Proteomes" id="UP000660729">
    <property type="component" value="Unassembled WGS sequence"/>
</dbReference>
<evidence type="ECO:0000313" key="1">
    <source>
        <dbReference type="EMBL" id="KAF7191927.1"/>
    </source>
</evidence>
<comment type="caution">
    <text evidence="1">The sequence shown here is derived from an EMBL/GenBank/DDBJ whole genome shotgun (WGS) entry which is preliminary data.</text>
</comment>
<evidence type="ECO:0000313" key="2">
    <source>
        <dbReference type="Proteomes" id="UP000660729"/>
    </source>
</evidence>
<dbReference type="InterPro" id="IPR032710">
    <property type="entry name" value="NTF2-like_dom_sf"/>
</dbReference>
<sequence>MSIKTARAWAELFIDRKNDEAWKALHSNTVDYFDHAYMIHRIGIEATVGVREVWLQCHDPLQVDVESIELTTNPDTVVAKLIWKGRFAHDLHAVPNGPIAVKASGKRFVTPIFTTFGFDDAGKIKRIDEFYTKNWDDGVEEGEYRKVI</sequence>
<evidence type="ECO:0008006" key="3">
    <source>
        <dbReference type="Google" id="ProtNLM"/>
    </source>
</evidence>
<dbReference type="EMBL" id="JABCIY010000153">
    <property type="protein sequence ID" value="KAF7191927.1"/>
    <property type="molecule type" value="Genomic_DNA"/>
</dbReference>
<reference evidence="1" key="1">
    <citation type="submission" date="2020-04" db="EMBL/GenBank/DDBJ databases">
        <title>Draft genome resource of the tomato pathogen Pseudocercospora fuligena.</title>
        <authorList>
            <person name="Zaccaron A."/>
        </authorList>
    </citation>
    <scope>NUCLEOTIDE SEQUENCE</scope>
    <source>
        <strain evidence="1">PF001</strain>
    </source>
</reference>
<proteinExistence type="predicted"/>
<keyword evidence="2" id="KW-1185">Reference proteome</keyword>
<gene>
    <name evidence="1" type="ORF">HII31_06737</name>
</gene>
<name>A0A8H6RJE2_9PEZI</name>
<dbReference type="AlphaFoldDB" id="A0A8H6RJE2"/>
<dbReference type="OrthoDB" id="3625211at2759"/>